<reference evidence="2 3" key="1">
    <citation type="journal article" date="2017" name="Int. J. Syst. Evol. Microbiol.">
        <title>Bacillus notoginsengisoli sp. nov., a novel bacterium isolated from the rhizosphere of Panax notoginseng.</title>
        <authorList>
            <person name="Zhang M.Y."/>
            <person name="Cheng J."/>
            <person name="Cai Y."/>
            <person name="Zhang T.Y."/>
            <person name="Wu Y.Y."/>
            <person name="Manikprabhu D."/>
            <person name="Li W.J."/>
            <person name="Zhang Y.X."/>
        </authorList>
    </citation>
    <scope>NUCLEOTIDE SEQUENCE [LARGE SCALE GENOMIC DNA]</scope>
    <source>
        <strain evidence="2 3">JCM 30743</strain>
    </source>
</reference>
<organism evidence="2 3">
    <name type="scientific">Neobacillus notoginsengisoli</name>
    <dbReference type="NCBI Taxonomy" id="1578198"/>
    <lineage>
        <taxon>Bacteria</taxon>
        <taxon>Bacillati</taxon>
        <taxon>Bacillota</taxon>
        <taxon>Bacilli</taxon>
        <taxon>Bacillales</taxon>
        <taxon>Bacillaceae</taxon>
        <taxon>Neobacillus</taxon>
    </lineage>
</organism>
<protein>
    <submittedName>
        <fullName evidence="2">DUF4253 domain-containing protein</fullName>
    </submittedName>
</protein>
<evidence type="ECO:0000259" key="1">
    <source>
        <dbReference type="Pfam" id="PF14062"/>
    </source>
</evidence>
<dbReference type="Pfam" id="PF14062">
    <property type="entry name" value="DUF4253"/>
    <property type="match status" value="1"/>
</dbReference>
<accession>A0A417Z062</accession>
<dbReference type="InterPro" id="IPR025349">
    <property type="entry name" value="DUF4253"/>
</dbReference>
<dbReference type="RefSeq" id="WP_118918946.1">
    <property type="nucleotide sequence ID" value="NZ_QWEG01000001.1"/>
</dbReference>
<dbReference type="Proteomes" id="UP000284416">
    <property type="component" value="Unassembled WGS sequence"/>
</dbReference>
<comment type="caution">
    <text evidence="2">The sequence shown here is derived from an EMBL/GenBank/DDBJ whole genome shotgun (WGS) entry which is preliminary data.</text>
</comment>
<dbReference type="AlphaFoldDB" id="A0A417Z062"/>
<gene>
    <name evidence="2" type="ORF">D1B31_01330</name>
</gene>
<proteinExistence type="predicted"/>
<evidence type="ECO:0000313" key="2">
    <source>
        <dbReference type="EMBL" id="RHW43338.1"/>
    </source>
</evidence>
<keyword evidence="3" id="KW-1185">Reference proteome</keyword>
<name>A0A417Z062_9BACI</name>
<feature type="domain" description="DUF4253" evidence="1">
    <location>
        <begin position="105"/>
        <end position="210"/>
    </location>
</feature>
<evidence type="ECO:0000313" key="3">
    <source>
        <dbReference type="Proteomes" id="UP000284416"/>
    </source>
</evidence>
<sequence>MNFKSLFGLGEKRKKEIDNDKLVEKLGFSEEVIDRIKEVAATSLQPLEISDLYNYDKKTTVGLSFLTLEEKAERLVVDLQSHIKQLGYLAFINERNYKQGSKSKIGIIKGNDQFELLKILQTNGDNYDISNDDVILKLKQWNNRYPFIIIGADFDWVEAKFTVLPLDREIKSFAKEMYEFCPDVVDQGTGSIEELIEEMKETNKLYLWWD</sequence>
<dbReference type="EMBL" id="QWEG01000001">
    <property type="protein sequence ID" value="RHW43338.1"/>
    <property type="molecule type" value="Genomic_DNA"/>
</dbReference>
<dbReference type="OrthoDB" id="4827574at2"/>